<dbReference type="PROSITE" id="PS51975">
    <property type="entry name" value="RNASE_H_2"/>
    <property type="match status" value="1"/>
</dbReference>
<dbReference type="SUPFAM" id="SSF53098">
    <property type="entry name" value="Ribonuclease H-like"/>
    <property type="match status" value="1"/>
</dbReference>
<dbReference type="GO" id="GO:0004523">
    <property type="term" value="F:RNA-DNA hybrid ribonuclease activity"/>
    <property type="evidence" value="ECO:0007669"/>
    <property type="project" value="UniProtKB-UniRule"/>
</dbReference>
<dbReference type="EMBL" id="LCPH01000002">
    <property type="protein sequence ID" value="KKU93394.1"/>
    <property type="molecule type" value="Genomic_DNA"/>
</dbReference>
<evidence type="ECO:0000256" key="6">
    <source>
        <dbReference type="ARBA" id="ARBA00012180"/>
    </source>
</evidence>
<accession>A0A837IMY6</accession>
<dbReference type="InterPro" id="IPR022898">
    <property type="entry name" value="RNase_HII"/>
</dbReference>
<comment type="cofactor">
    <cofactor evidence="14 15">
        <name>Mn(2+)</name>
        <dbReference type="ChEBI" id="CHEBI:29035"/>
    </cofactor>
    <cofactor evidence="14 15">
        <name>Mg(2+)</name>
        <dbReference type="ChEBI" id="CHEBI:18420"/>
    </cofactor>
    <text evidence="14 15">Manganese or magnesium. Binds 1 divalent metal ion per monomer in the absence of substrate. May bind a second metal ion after substrate binding.</text>
</comment>
<dbReference type="InterPro" id="IPR001352">
    <property type="entry name" value="RNase_HII/HIII"/>
</dbReference>
<dbReference type="Proteomes" id="UP000034462">
    <property type="component" value="Unassembled WGS sequence"/>
</dbReference>
<dbReference type="CDD" id="cd07182">
    <property type="entry name" value="RNase_HII_bacteria_HII_like"/>
    <property type="match status" value="1"/>
</dbReference>
<sequence>MQKIVIGIDEVGRGSLAGPVVAAAFCMVGKPRLRAIGDFDSKKLTPRWREDLYEILTRHPDVEWGIGKVSERQIDRINILQATRLAMRKAFLSLRRKLVKREVKPSLVIVDGRTLLDIPVPQRALPHADATIFFCMASSIIAKVTRDRLMTRYHKKYPRYGFNRHKGYGTPYHLQALKKYGPCSIHRLSFTPCKQMQGVIK</sequence>
<evidence type="ECO:0000256" key="2">
    <source>
        <dbReference type="ARBA" id="ARBA00001946"/>
    </source>
</evidence>
<dbReference type="GO" id="GO:0006298">
    <property type="term" value="P:mismatch repair"/>
    <property type="evidence" value="ECO:0007669"/>
    <property type="project" value="TreeGrafter"/>
</dbReference>
<evidence type="ECO:0000313" key="18">
    <source>
        <dbReference type="EMBL" id="KKU93394.1"/>
    </source>
</evidence>
<dbReference type="AlphaFoldDB" id="A0A837IMY6"/>
<feature type="binding site" evidence="14 15">
    <location>
        <position position="10"/>
    </location>
    <ligand>
        <name>a divalent metal cation</name>
        <dbReference type="ChEBI" id="CHEBI:60240"/>
    </ligand>
</feature>
<evidence type="ECO:0000256" key="3">
    <source>
        <dbReference type="ARBA" id="ARBA00004065"/>
    </source>
</evidence>
<proteinExistence type="inferred from homology"/>
<dbReference type="GO" id="GO:0030145">
    <property type="term" value="F:manganese ion binding"/>
    <property type="evidence" value="ECO:0007669"/>
    <property type="project" value="UniProtKB-UniRule"/>
</dbReference>
<comment type="caution">
    <text evidence="18">The sequence shown here is derived from an EMBL/GenBank/DDBJ whole genome shotgun (WGS) entry which is preliminary data.</text>
</comment>
<dbReference type="HAMAP" id="MF_00052_B">
    <property type="entry name" value="RNase_HII_B"/>
    <property type="match status" value="1"/>
</dbReference>
<dbReference type="Pfam" id="PF01351">
    <property type="entry name" value="RNase_HII"/>
    <property type="match status" value="1"/>
</dbReference>
<evidence type="ECO:0000256" key="13">
    <source>
        <dbReference type="ARBA" id="ARBA00023211"/>
    </source>
</evidence>
<dbReference type="GO" id="GO:0003723">
    <property type="term" value="F:RNA binding"/>
    <property type="evidence" value="ECO:0007669"/>
    <property type="project" value="UniProtKB-UniRule"/>
</dbReference>
<feature type="binding site" evidence="14 15">
    <location>
        <position position="9"/>
    </location>
    <ligand>
        <name>a divalent metal cation</name>
        <dbReference type="ChEBI" id="CHEBI:60240"/>
    </ligand>
</feature>
<feature type="binding site" evidence="14 15">
    <location>
        <position position="111"/>
    </location>
    <ligand>
        <name>a divalent metal cation</name>
        <dbReference type="ChEBI" id="CHEBI:60240"/>
    </ligand>
</feature>
<keyword evidence="8 14" id="KW-0963">Cytoplasm</keyword>
<evidence type="ECO:0000256" key="12">
    <source>
        <dbReference type="ARBA" id="ARBA00022801"/>
    </source>
</evidence>
<dbReference type="InterPro" id="IPR024567">
    <property type="entry name" value="RNase_HII/HIII_dom"/>
</dbReference>
<evidence type="ECO:0000313" key="19">
    <source>
        <dbReference type="Proteomes" id="UP000034462"/>
    </source>
</evidence>
<organism evidence="18 19">
    <name type="scientific">Candidatus Yanofskybacteria bacterium GW2011_GWC1_48_11</name>
    <dbReference type="NCBI Taxonomy" id="1619027"/>
    <lineage>
        <taxon>Bacteria</taxon>
        <taxon>Candidatus Yanofskyibacteriota</taxon>
    </lineage>
</organism>
<comment type="subcellular location">
    <subcellularLocation>
        <location evidence="4 14">Cytoplasm</location>
    </subcellularLocation>
</comment>
<comment type="cofactor">
    <cofactor evidence="2">
        <name>Mg(2+)</name>
        <dbReference type="ChEBI" id="CHEBI:18420"/>
    </cofactor>
</comment>
<dbReference type="InterPro" id="IPR036397">
    <property type="entry name" value="RNaseH_sf"/>
</dbReference>
<evidence type="ECO:0000256" key="16">
    <source>
        <dbReference type="RuleBase" id="RU003515"/>
    </source>
</evidence>
<evidence type="ECO:0000256" key="4">
    <source>
        <dbReference type="ARBA" id="ARBA00004496"/>
    </source>
</evidence>
<dbReference type="PANTHER" id="PTHR10954:SF18">
    <property type="entry name" value="RIBONUCLEASE HII"/>
    <property type="match status" value="1"/>
</dbReference>
<dbReference type="GO" id="GO:0032299">
    <property type="term" value="C:ribonuclease H2 complex"/>
    <property type="evidence" value="ECO:0007669"/>
    <property type="project" value="TreeGrafter"/>
</dbReference>
<evidence type="ECO:0000256" key="1">
    <source>
        <dbReference type="ARBA" id="ARBA00000077"/>
    </source>
</evidence>
<feature type="domain" description="RNase H type-2" evidence="17">
    <location>
        <begin position="3"/>
        <end position="201"/>
    </location>
</feature>
<evidence type="ECO:0000256" key="10">
    <source>
        <dbReference type="ARBA" id="ARBA00022723"/>
    </source>
</evidence>
<reference evidence="18 19" key="1">
    <citation type="journal article" date="2015" name="Nature">
        <title>rRNA introns, odd ribosomes, and small enigmatic genomes across a large radiation of phyla.</title>
        <authorList>
            <person name="Brown C.T."/>
            <person name="Hug L.A."/>
            <person name="Thomas B.C."/>
            <person name="Sharon I."/>
            <person name="Castelle C.J."/>
            <person name="Singh A."/>
            <person name="Wilkins M.J."/>
            <person name="Williams K.H."/>
            <person name="Banfield J.F."/>
        </authorList>
    </citation>
    <scope>NUCLEOTIDE SEQUENCE [LARGE SCALE GENOMIC DNA]</scope>
</reference>
<evidence type="ECO:0000256" key="8">
    <source>
        <dbReference type="ARBA" id="ARBA00022490"/>
    </source>
</evidence>
<dbReference type="InterPro" id="IPR012337">
    <property type="entry name" value="RNaseH-like_sf"/>
</dbReference>
<evidence type="ECO:0000259" key="17">
    <source>
        <dbReference type="PROSITE" id="PS51975"/>
    </source>
</evidence>
<dbReference type="GO" id="GO:0043137">
    <property type="term" value="P:DNA replication, removal of RNA primer"/>
    <property type="evidence" value="ECO:0007669"/>
    <property type="project" value="TreeGrafter"/>
</dbReference>
<dbReference type="PANTHER" id="PTHR10954">
    <property type="entry name" value="RIBONUCLEASE H2 SUBUNIT A"/>
    <property type="match status" value="1"/>
</dbReference>
<name>A0A837IMY6_9BACT</name>
<keyword evidence="10 14" id="KW-0479">Metal-binding</keyword>
<comment type="catalytic activity">
    <reaction evidence="1 14 15 16">
        <text>Endonucleolytic cleavage to 5'-phosphomonoester.</text>
        <dbReference type="EC" id="3.1.26.4"/>
    </reaction>
</comment>
<keyword evidence="11 14" id="KW-0255">Endonuclease</keyword>
<keyword evidence="12 14" id="KW-0378">Hydrolase</keyword>
<keyword evidence="9 14" id="KW-0540">Nuclease</keyword>
<evidence type="ECO:0000256" key="15">
    <source>
        <dbReference type="PROSITE-ProRule" id="PRU01319"/>
    </source>
</evidence>
<dbReference type="EC" id="3.1.26.4" evidence="6 14"/>
<gene>
    <name evidence="14" type="primary">rnhB</name>
    <name evidence="18" type="ORF">UY25_C0002G0118</name>
</gene>
<comment type="similarity">
    <text evidence="5 14 16">Belongs to the RNase HII family.</text>
</comment>
<dbReference type="NCBIfam" id="NF000595">
    <property type="entry name" value="PRK00015.1-3"/>
    <property type="match status" value="1"/>
</dbReference>
<evidence type="ECO:0000256" key="7">
    <source>
        <dbReference type="ARBA" id="ARBA00019179"/>
    </source>
</evidence>
<keyword evidence="13 14" id="KW-0464">Manganese</keyword>
<evidence type="ECO:0000256" key="5">
    <source>
        <dbReference type="ARBA" id="ARBA00007383"/>
    </source>
</evidence>
<dbReference type="Gene3D" id="3.30.420.10">
    <property type="entry name" value="Ribonuclease H-like superfamily/Ribonuclease H"/>
    <property type="match status" value="1"/>
</dbReference>
<evidence type="ECO:0000256" key="11">
    <source>
        <dbReference type="ARBA" id="ARBA00022759"/>
    </source>
</evidence>
<evidence type="ECO:0000256" key="14">
    <source>
        <dbReference type="HAMAP-Rule" id="MF_00052"/>
    </source>
</evidence>
<dbReference type="GO" id="GO:0005737">
    <property type="term" value="C:cytoplasm"/>
    <property type="evidence" value="ECO:0007669"/>
    <property type="project" value="UniProtKB-SubCell"/>
</dbReference>
<evidence type="ECO:0000256" key="9">
    <source>
        <dbReference type="ARBA" id="ARBA00022722"/>
    </source>
</evidence>
<comment type="function">
    <text evidence="3 14 16">Endonuclease that specifically degrades the RNA of RNA-DNA hybrids.</text>
</comment>
<protein>
    <recommendedName>
        <fullName evidence="7 14">Ribonuclease HII</fullName>
        <shortName evidence="14">RNase HII</shortName>
        <ecNumber evidence="6 14">3.1.26.4</ecNumber>
    </recommendedName>
</protein>